<dbReference type="RefSeq" id="WP_155320094.1">
    <property type="nucleotide sequence ID" value="NZ_AP021874.1"/>
</dbReference>
<dbReference type="OrthoDB" id="5409515at2"/>
<dbReference type="Proteomes" id="UP000427906">
    <property type="component" value="Chromosome"/>
</dbReference>
<evidence type="ECO:0000313" key="2">
    <source>
        <dbReference type="Proteomes" id="UP000427906"/>
    </source>
</evidence>
<reference evidence="1 2" key="1">
    <citation type="submission" date="2019-11" db="EMBL/GenBank/DDBJ databases">
        <title>Comparative genomics of hydrocarbon-degrading Desulfosarcina strains.</title>
        <authorList>
            <person name="Watanabe M."/>
            <person name="Kojima H."/>
            <person name="Fukui M."/>
        </authorList>
    </citation>
    <scope>NUCLEOTIDE SEQUENCE [LARGE SCALE GENOMIC DNA]</scope>
    <source>
        <strain evidence="1 2">PL12</strain>
    </source>
</reference>
<dbReference type="KEGG" id="dalk:DSCA_63220"/>
<keyword evidence="2" id="KW-1185">Reference proteome</keyword>
<name>A0A5K7YRG8_9BACT</name>
<protein>
    <submittedName>
        <fullName evidence="1">Uncharacterized protein</fullName>
    </submittedName>
</protein>
<gene>
    <name evidence="1" type="ORF">DSCA_63220</name>
</gene>
<dbReference type="AlphaFoldDB" id="A0A5K7YRG8"/>
<proteinExistence type="predicted"/>
<sequence>MKDGRFLSADIDPAKDSNVNNLKEQALQLIHQAFSEDQRLHDAAAVAILNDYDDMGADTFLKQLRTYSLILNALRKDAVFQEMLTILMNLLRTGVYRVSGEALDAVTVRRDALRVDIDGKSTLIGNVNGELLTILSLGKESRETERQLMVIDRLVKCRNDANLEAVSRSFKIPLHDTEKITLLIERLFDNQGNFIRKTFEPMLDELARHGNHAFELLWCYFKVLKGRANRVSFLNALQHLISRINRPKHALRFLLADFCRHPDQVEPSDRNAIMLANILLRTYNKELDVDIEMTPEEVLNVRNGLDRDVVHYAKFRIDSVEYRFSTKVRAIHEKLVARLNATTSGRQTPSVRHLLFLEREIFIFLSLLSGKTARLVLVSALTEYGDPKAGIYRHLRAASYLPVFLQHLKIIVRGVGRVGTRDDVGLLRQISEYGLELSQLSGTPENQRSVVRTMGWIENVIRSITTANWHSA</sequence>
<accession>A0A5K7YRG8</accession>
<dbReference type="EMBL" id="AP021874">
    <property type="protein sequence ID" value="BBO72392.1"/>
    <property type="molecule type" value="Genomic_DNA"/>
</dbReference>
<evidence type="ECO:0000313" key="1">
    <source>
        <dbReference type="EMBL" id="BBO72392.1"/>
    </source>
</evidence>
<organism evidence="1 2">
    <name type="scientific">Desulfosarcina alkanivorans</name>
    <dbReference type="NCBI Taxonomy" id="571177"/>
    <lineage>
        <taxon>Bacteria</taxon>
        <taxon>Pseudomonadati</taxon>
        <taxon>Thermodesulfobacteriota</taxon>
        <taxon>Desulfobacteria</taxon>
        <taxon>Desulfobacterales</taxon>
        <taxon>Desulfosarcinaceae</taxon>
        <taxon>Desulfosarcina</taxon>
    </lineage>
</organism>